<dbReference type="InterPro" id="IPR000873">
    <property type="entry name" value="AMP-dep_synth/lig_dom"/>
</dbReference>
<name>A0AAD5IDM2_ACENE</name>
<evidence type="ECO:0000313" key="4">
    <source>
        <dbReference type="Proteomes" id="UP001064489"/>
    </source>
</evidence>
<evidence type="ECO:0000313" key="3">
    <source>
        <dbReference type="EMBL" id="KAI9160740.1"/>
    </source>
</evidence>
<dbReference type="InterPro" id="IPR042099">
    <property type="entry name" value="ANL_N_sf"/>
</dbReference>
<dbReference type="PANTHER" id="PTHR24096:SF251">
    <property type="entry name" value="4-COUMARATE--COA LIGASE-LIKE 9"/>
    <property type="match status" value="1"/>
</dbReference>
<protein>
    <recommendedName>
        <fullName evidence="2">AMP-dependent synthetase/ligase domain-containing protein</fullName>
    </recommendedName>
</protein>
<dbReference type="Gene3D" id="3.40.50.12780">
    <property type="entry name" value="N-terminal domain of ligase-like"/>
    <property type="match status" value="1"/>
</dbReference>
<evidence type="ECO:0000256" key="1">
    <source>
        <dbReference type="ARBA" id="ARBA00022598"/>
    </source>
</evidence>
<dbReference type="PANTHER" id="PTHR24096">
    <property type="entry name" value="LONG-CHAIN-FATTY-ACID--COA LIGASE"/>
    <property type="match status" value="1"/>
</dbReference>
<keyword evidence="1" id="KW-0436">Ligase</keyword>
<dbReference type="SUPFAM" id="SSF56801">
    <property type="entry name" value="Acetyl-CoA synthetase-like"/>
    <property type="match status" value="1"/>
</dbReference>
<organism evidence="3 4">
    <name type="scientific">Acer negundo</name>
    <name type="common">Box elder</name>
    <dbReference type="NCBI Taxonomy" id="4023"/>
    <lineage>
        <taxon>Eukaryota</taxon>
        <taxon>Viridiplantae</taxon>
        <taxon>Streptophyta</taxon>
        <taxon>Embryophyta</taxon>
        <taxon>Tracheophyta</taxon>
        <taxon>Spermatophyta</taxon>
        <taxon>Magnoliopsida</taxon>
        <taxon>eudicotyledons</taxon>
        <taxon>Gunneridae</taxon>
        <taxon>Pentapetalae</taxon>
        <taxon>rosids</taxon>
        <taxon>malvids</taxon>
        <taxon>Sapindales</taxon>
        <taxon>Sapindaceae</taxon>
        <taxon>Hippocastanoideae</taxon>
        <taxon>Acereae</taxon>
        <taxon>Acer</taxon>
    </lineage>
</organism>
<feature type="domain" description="AMP-dependent synthetase/ligase" evidence="2">
    <location>
        <begin position="54"/>
        <end position="210"/>
    </location>
</feature>
<reference evidence="3" key="1">
    <citation type="journal article" date="2022" name="Plant J.">
        <title>Strategies of tolerance reflected in two North American maple genomes.</title>
        <authorList>
            <person name="McEvoy S.L."/>
            <person name="Sezen U.U."/>
            <person name="Trouern-Trend A."/>
            <person name="McMahon S.M."/>
            <person name="Schaberg P.G."/>
            <person name="Yang J."/>
            <person name="Wegrzyn J.L."/>
            <person name="Swenson N.G."/>
        </authorList>
    </citation>
    <scope>NUCLEOTIDE SEQUENCE</scope>
    <source>
        <strain evidence="3">91603</strain>
    </source>
</reference>
<dbReference type="EMBL" id="JAJSOW010000106">
    <property type="protein sequence ID" value="KAI9160740.1"/>
    <property type="molecule type" value="Genomic_DNA"/>
</dbReference>
<sequence>MDPYSGFCSQTKTYHSLRPQIIDLPPPSQPLSITEYVFSLLRRSSSSANSTISDSTFMINATTGHSLSYSDLLRQTNSLAISLKKHYSLSKGDVAFILSPQSLQIPILYFSLLSISVIISLTNPDDCSSYIIRQINLSKPVIVFTATQSIHKLINGASNLTTRCTVLIDLLEFLSLLTRYDDNKHDVINHGNDVVNQSDVAVIIYSSGTTVMMRAVSQEETLVLLETPELQKILEAVDKCKANYMPVSPSDVVALLKSDSTSKY</sequence>
<proteinExistence type="predicted"/>
<dbReference type="GO" id="GO:0016405">
    <property type="term" value="F:CoA-ligase activity"/>
    <property type="evidence" value="ECO:0007669"/>
    <property type="project" value="TreeGrafter"/>
</dbReference>
<reference evidence="3" key="2">
    <citation type="submission" date="2023-02" db="EMBL/GenBank/DDBJ databases">
        <authorList>
            <person name="Swenson N.G."/>
            <person name="Wegrzyn J.L."/>
            <person name="Mcevoy S.L."/>
        </authorList>
    </citation>
    <scope>NUCLEOTIDE SEQUENCE</scope>
    <source>
        <strain evidence="3">91603</strain>
        <tissue evidence="3">Leaf</tissue>
    </source>
</reference>
<evidence type="ECO:0000259" key="2">
    <source>
        <dbReference type="Pfam" id="PF00501"/>
    </source>
</evidence>
<dbReference type="Proteomes" id="UP001064489">
    <property type="component" value="Chromosome 2"/>
</dbReference>
<keyword evidence="4" id="KW-1185">Reference proteome</keyword>
<dbReference type="Pfam" id="PF00501">
    <property type="entry name" value="AMP-binding"/>
    <property type="match status" value="1"/>
</dbReference>
<comment type="caution">
    <text evidence="3">The sequence shown here is derived from an EMBL/GenBank/DDBJ whole genome shotgun (WGS) entry which is preliminary data.</text>
</comment>
<gene>
    <name evidence="3" type="ORF">LWI28_011096</name>
</gene>
<dbReference type="AlphaFoldDB" id="A0AAD5IDM2"/>
<accession>A0AAD5IDM2</accession>